<organism evidence="2 3">
    <name type="scientific">Crepidotus variabilis</name>
    <dbReference type="NCBI Taxonomy" id="179855"/>
    <lineage>
        <taxon>Eukaryota</taxon>
        <taxon>Fungi</taxon>
        <taxon>Dikarya</taxon>
        <taxon>Basidiomycota</taxon>
        <taxon>Agaricomycotina</taxon>
        <taxon>Agaricomycetes</taxon>
        <taxon>Agaricomycetidae</taxon>
        <taxon>Agaricales</taxon>
        <taxon>Agaricineae</taxon>
        <taxon>Crepidotaceae</taxon>
        <taxon>Crepidotus</taxon>
    </lineage>
</organism>
<feature type="transmembrane region" description="Helical" evidence="1">
    <location>
        <begin position="192"/>
        <end position="214"/>
    </location>
</feature>
<evidence type="ECO:0008006" key="4">
    <source>
        <dbReference type="Google" id="ProtNLM"/>
    </source>
</evidence>
<protein>
    <recommendedName>
        <fullName evidence="4">MULE transposase domain-containing protein</fullName>
    </recommendedName>
</protein>
<dbReference type="OrthoDB" id="3261052at2759"/>
<reference evidence="2" key="1">
    <citation type="submission" date="2020-11" db="EMBL/GenBank/DDBJ databases">
        <authorList>
            <consortium name="DOE Joint Genome Institute"/>
            <person name="Ahrendt S."/>
            <person name="Riley R."/>
            <person name="Andreopoulos W."/>
            <person name="Labutti K."/>
            <person name="Pangilinan J."/>
            <person name="Ruiz-Duenas F.J."/>
            <person name="Barrasa J.M."/>
            <person name="Sanchez-Garcia M."/>
            <person name="Camarero S."/>
            <person name="Miyauchi S."/>
            <person name="Serrano A."/>
            <person name="Linde D."/>
            <person name="Babiker R."/>
            <person name="Drula E."/>
            <person name="Ayuso-Fernandez I."/>
            <person name="Pacheco R."/>
            <person name="Padilla G."/>
            <person name="Ferreira P."/>
            <person name="Barriuso J."/>
            <person name="Kellner H."/>
            <person name="Castanera R."/>
            <person name="Alfaro M."/>
            <person name="Ramirez L."/>
            <person name="Pisabarro A.G."/>
            <person name="Kuo A."/>
            <person name="Tritt A."/>
            <person name="Lipzen A."/>
            <person name="He G."/>
            <person name="Yan M."/>
            <person name="Ng V."/>
            <person name="Cullen D."/>
            <person name="Martin F."/>
            <person name="Rosso M.-N."/>
            <person name="Henrissat B."/>
            <person name="Hibbett D."/>
            <person name="Martinez A.T."/>
            <person name="Grigoriev I.V."/>
        </authorList>
    </citation>
    <scope>NUCLEOTIDE SEQUENCE</scope>
    <source>
        <strain evidence="2">CBS 506.95</strain>
    </source>
</reference>
<evidence type="ECO:0000256" key="1">
    <source>
        <dbReference type="SAM" id="Phobius"/>
    </source>
</evidence>
<keyword evidence="1" id="KW-0472">Membrane</keyword>
<accession>A0A9P6JMR2</accession>
<evidence type="ECO:0000313" key="2">
    <source>
        <dbReference type="EMBL" id="KAF9525919.1"/>
    </source>
</evidence>
<keyword evidence="1" id="KW-0812">Transmembrane</keyword>
<gene>
    <name evidence="2" type="ORF">CPB83DRAFT_513029</name>
</gene>
<name>A0A9P6JMR2_9AGAR</name>
<proteinExistence type="predicted"/>
<keyword evidence="1" id="KW-1133">Transmembrane helix</keyword>
<dbReference type="Proteomes" id="UP000807306">
    <property type="component" value="Unassembled WGS sequence"/>
</dbReference>
<dbReference type="EMBL" id="MU157878">
    <property type="protein sequence ID" value="KAF9525919.1"/>
    <property type="molecule type" value="Genomic_DNA"/>
</dbReference>
<sequence length="368" mass="42343">MQTPRYRWPTPNQVNNIVQNVRRKERLLMDPLKAIGLFAKLNPDKIFHYTEVDYSTNPPSNFATGIQHPFAVQAMILWAGEHGIGFDSSYRHKNKNRAPVTFLTTLDDNSHMIPGPVFLSSDVTAPTLTIFLHKVKKLVESMAKELIAGTKEIDAGLESDRARVLAQARTIVQAGWSPHFFMIDKCRAERTAIYNGVFYDLIYCQTILICLLVFPQATVRICQFHVMQAILRWDKEHGDTFEPQPRPTLSLQCKHALLAAVRRLQRCRLSEDWDGDVERFKCDVEKLCEGSSASSKDILSYFRVNWFTEDWRDLWTDIGLPAGELREKMLSTNNWTERAFKTFDQVFLGGRANKSAYHLVLIIANEWF</sequence>
<evidence type="ECO:0000313" key="3">
    <source>
        <dbReference type="Proteomes" id="UP000807306"/>
    </source>
</evidence>
<comment type="caution">
    <text evidence="2">The sequence shown here is derived from an EMBL/GenBank/DDBJ whole genome shotgun (WGS) entry which is preliminary data.</text>
</comment>
<dbReference type="AlphaFoldDB" id="A0A9P6JMR2"/>
<keyword evidence="3" id="KW-1185">Reference proteome</keyword>